<feature type="domain" description="SnoaL-like" evidence="1">
    <location>
        <begin position="10"/>
        <end position="134"/>
    </location>
</feature>
<reference evidence="2 3" key="1">
    <citation type="journal article" date="2019" name="Int. J. Syst. Evol. Microbiol.">
        <title>The Global Catalogue of Microorganisms (GCM) 10K type strain sequencing project: providing services to taxonomists for standard genome sequencing and annotation.</title>
        <authorList>
            <consortium name="The Broad Institute Genomics Platform"/>
            <consortium name="The Broad Institute Genome Sequencing Center for Infectious Disease"/>
            <person name="Wu L."/>
            <person name="Ma J."/>
        </authorList>
    </citation>
    <scope>NUCLEOTIDE SEQUENCE [LARGE SCALE GENOMIC DNA]</scope>
    <source>
        <strain evidence="2 3">JCM 10671</strain>
    </source>
</reference>
<dbReference type="Gene3D" id="3.10.450.50">
    <property type="match status" value="1"/>
</dbReference>
<organism evidence="2 3">
    <name type="scientific">Sporichthya brevicatena</name>
    <dbReference type="NCBI Taxonomy" id="171442"/>
    <lineage>
        <taxon>Bacteria</taxon>
        <taxon>Bacillati</taxon>
        <taxon>Actinomycetota</taxon>
        <taxon>Actinomycetes</taxon>
        <taxon>Sporichthyales</taxon>
        <taxon>Sporichthyaceae</taxon>
        <taxon>Sporichthya</taxon>
    </lineage>
</organism>
<evidence type="ECO:0000259" key="1">
    <source>
        <dbReference type="Pfam" id="PF13577"/>
    </source>
</evidence>
<comment type="caution">
    <text evidence="2">The sequence shown here is derived from an EMBL/GenBank/DDBJ whole genome shotgun (WGS) entry which is preliminary data.</text>
</comment>
<accession>A0ABN1GCP0</accession>
<dbReference type="InterPro" id="IPR037401">
    <property type="entry name" value="SnoaL-like"/>
</dbReference>
<dbReference type="EMBL" id="BAAAHE010000007">
    <property type="protein sequence ID" value="GAA0608736.1"/>
    <property type="molecule type" value="Genomic_DNA"/>
</dbReference>
<gene>
    <name evidence="2" type="ORF">GCM10009547_08370</name>
</gene>
<dbReference type="SUPFAM" id="SSF54427">
    <property type="entry name" value="NTF2-like"/>
    <property type="match status" value="1"/>
</dbReference>
<sequence>MATLEERIARLEAIEEIRRLKARYFRCVDLREWDEFATLFTEDFVPDFGESTSGPVDKATFVASVARHFASGISIHHGHEPEIDILDETNAQGLWPMYDLVESPDDSGYRNHTGWGHYAETYRKVDGRWLIASTRLTRIKYVELPKG</sequence>
<dbReference type="RefSeq" id="WP_344601924.1">
    <property type="nucleotide sequence ID" value="NZ_BAAAHE010000007.1"/>
</dbReference>
<dbReference type="InterPro" id="IPR032710">
    <property type="entry name" value="NTF2-like_dom_sf"/>
</dbReference>
<proteinExistence type="predicted"/>
<keyword evidence="3" id="KW-1185">Reference proteome</keyword>
<name>A0ABN1GCP0_9ACTN</name>
<dbReference type="Pfam" id="PF13577">
    <property type="entry name" value="SnoaL_4"/>
    <property type="match status" value="1"/>
</dbReference>
<protein>
    <submittedName>
        <fullName evidence="2">Nuclear transport factor 2 family protein</fullName>
    </submittedName>
</protein>
<dbReference type="Proteomes" id="UP001500957">
    <property type="component" value="Unassembled WGS sequence"/>
</dbReference>
<dbReference type="CDD" id="cd00531">
    <property type="entry name" value="NTF2_like"/>
    <property type="match status" value="1"/>
</dbReference>
<evidence type="ECO:0000313" key="2">
    <source>
        <dbReference type="EMBL" id="GAA0608736.1"/>
    </source>
</evidence>
<evidence type="ECO:0000313" key="3">
    <source>
        <dbReference type="Proteomes" id="UP001500957"/>
    </source>
</evidence>